<name>A0A0W0UHD0_9GAMM</name>
<organism evidence="1 3">
    <name type="scientific">Legionella jamestowniensis</name>
    <dbReference type="NCBI Taxonomy" id="455"/>
    <lineage>
        <taxon>Bacteria</taxon>
        <taxon>Pseudomonadati</taxon>
        <taxon>Pseudomonadota</taxon>
        <taxon>Gammaproteobacteria</taxon>
        <taxon>Legionellales</taxon>
        <taxon>Legionellaceae</taxon>
        <taxon>Legionella</taxon>
    </lineage>
</organism>
<accession>A0A0W0UHD0</accession>
<dbReference type="AlphaFoldDB" id="A0A0W0UHD0"/>
<proteinExistence type="predicted"/>
<evidence type="ECO:0000313" key="2">
    <source>
        <dbReference type="EMBL" id="OCH96726.1"/>
    </source>
</evidence>
<dbReference type="EMBL" id="LNYG01000013">
    <property type="protein sequence ID" value="KTD07046.1"/>
    <property type="molecule type" value="Genomic_DNA"/>
</dbReference>
<reference evidence="2 4" key="2">
    <citation type="submission" date="2016-05" db="EMBL/GenBank/DDBJ databases">
        <authorList>
            <person name="Prochazka B."/>
            <person name="Indra A."/>
            <person name="Hasenberger P."/>
            <person name="Blaschitz M."/>
            <person name="Wagner L."/>
            <person name="Wewalka G."/>
            <person name="Sorschag S."/>
            <person name="Schmid D."/>
            <person name="Ruppitsch W."/>
        </authorList>
    </citation>
    <scope>NUCLEOTIDE SEQUENCE [LARGE SCALE GENOMIC DNA]</scope>
    <source>
        <strain evidence="2 4">974010_12</strain>
    </source>
</reference>
<sequence>MPPKITVPKPTQEEIEKNIKRYHPCDANLEIMLADLLDLTEDIYDGLLSRIEKPVNISKARFKEILYIKALTFNFFISGKLIIDKIFDELEQECATNMSAIPVPKEELLKRNLCPKYYKEFTGDKLTDWDNNIIEESYYCPIISKEILEIKHPLALLTDVLMQQLRKHNVNFAPPNKAALFLKTDGWLAFFGVVPSKKAVKTLQKGMLFIDPPDYPDTDSRLHGAYSHVIQEYIISKLLEKGYLGNLTVQGEPDITERELVQADAWLVKNGGMTGVSTLFDIMRERRRNKFKILDVYPDEVYGFTSPDFINQYLMLNPFRFPHLSTLLYNQYAHSTFNYFSQMSNFDNFSREEQLAIMNIYNGHTDFSNNAAQYLHENPESYTTLKSLPNSAIALKTRPKPLFQFSQTKDDSASYIRAQKKAAGIGSKERKFDANEVLLLDSPALDIGKN</sequence>
<dbReference type="Proteomes" id="UP000093336">
    <property type="component" value="Unassembled WGS sequence"/>
</dbReference>
<evidence type="ECO:0000313" key="3">
    <source>
        <dbReference type="Proteomes" id="UP000054715"/>
    </source>
</evidence>
<dbReference type="Proteomes" id="UP000054715">
    <property type="component" value="Unassembled WGS sequence"/>
</dbReference>
<dbReference type="EMBL" id="LYOZ01000053">
    <property type="protein sequence ID" value="OCH96726.1"/>
    <property type="molecule type" value="Genomic_DNA"/>
</dbReference>
<reference evidence="1 3" key="1">
    <citation type="submission" date="2015-11" db="EMBL/GenBank/DDBJ databases">
        <title>Genomic analysis of 38 Legionella species identifies large and diverse effector repertoires.</title>
        <authorList>
            <person name="Burstein D."/>
            <person name="Amaro F."/>
            <person name="Zusman T."/>
            <person name="Lifshitz Z."/>
            <person name="Cohen O."/>
            <person name="Gilbert J.A."/>
            <person name="Pupko T."/>
            <person name="Shuman H.A."/>
            <person name="Segal G."/>
        </authorList>
    </citation>
    <scope>NUCLEOTIDE SEQUENCE [LARGE SCALE GENOMIC DNA]</scope>
    <source>
        <strain evidence="1 3">JA-26-G1-E2</strain>
    </source>
</reference>
<gene>
    <name evidence="2" type="ORF">A8135_06075</name>
    <name evidence="1" type="ORF">Ljam_1241</name>
</gene>
<protein>
    <submittedName>
        <fullName evidence="1">Uncharacterized protein</fullName>
    </submittedName>
</protein>
<dbReference type="RefSeq" id="WP_058449263.1">
    <property type="nucleotide sequence ID" value="NZ_CAAAJF010000010.1"/>
</dbReference>
<dbReference type="PATRIC" id="fig|455.5.peg.1309"/>
<comment type="caution">
    <text evidence="1">The sequence shown here is derived from an EMBL/GenBank/DDBJ whole genome shotgun (WGS) entry which is preliminary data.</text>
</comment>
<evidence type="ECO:0000313" key="4">
    <source>
        <dbReference type="Proteomes" id="UP000093336"/>
    </source>
</evidence>
<evidence type="ECO:0000313" key="1">
    <source>
        <dbReference type="EMBL" id="KTD07046.1"/>
    </source>
</evidence>
<dbReference type="OrthoDB" id="5643568at2"/>
<keyword evidence="4" id="KW-1185">Reference proteome</keyword>